<evidence type="ECO:0000256" key="1">
    <source>
        <dbReference type="SAM" id="SignalP"/>
    </source>
</evidence>
<accession>A0A5B9W4Z0</accession>
<dbReference type="GO" id="GO:0016787">
    <property type="term" value="F:hydrolase activity"/>
    <property type="evidence" value="ECO:0007669"/>
    <property type="project" value="UniProtKB-KW"/>
</dbReference>
<dbReference type="OrthoDB" id="234896at2"/>
<dbReference type="RefSeq" id="WP_148595161.1">
    <property type="nucleotide sequence ID" value="NZ_CP042997.1"/>
</dbReference>
<dbReference type="EMBL" id="CP042997">
    <property type="protein sequence ID" value="QEH35347.1"/>
    <property type="molecule type" value="Genomic_DNA"/>
</dbReference>
<dbReference type="Proteomes" id="UP000324233">
    <property type="component" value="Chromosome"/>
</dbReference>
<dbReference type="AlphaFoldDB" id="A0A5B9W4Z0"/>
<dbReference type="Gene3D" id="3.40.50.1820">
    <property type="entry name" value="alpha/beta hydrolase"/>
    <property type="match status" value="1"/>
</dbReference>
<feature type="signal peptide" evidence="1">
    <location>
        <begin position="1"/>
        <end position="28"/>
    </location>
</feature>
<organism evidence="2 3">
    <name type="scientific">Aquisphaera giovannonii</name>
    <dbReference type="NCBI Taxonomy" id="406548"/>
    <lineage>
        <taxon>Bacteria</taxon>
        <taxon>Pseudomonadati</taxon>
        <taxon>Planctomycetota</taxon>
        <taxon>Planctomycetia</taxon>
        <taxon>Isosphaerales</taxon>
        <taxon>Isosphaeraceae</taxon>
        <taxon>Aquisphaera</taxon>
    </lineage>
</organism>
<name>A0A5B9W4Z0_9BACT</name>
<dbReference type="KEGG" id="agv:OJF2_38980"/>
<keyword evidence="1" id="KW-0732">Signal</keyword>
<dbReference type="InterPro" id="IPR029058">
    <property type="entry name" value="AB_hydrolase_fold"/>
</dbReference>
<keyword evidence="3" id="KW-1185">Reference proteome</keyword>
<feature type="chain" id="PRO_5022763248" evidence="1">
    <location>
        <begin position="29"/>
        <end position="522"/>
    </location>
</feature>
<gene>
    <name evidence="2" type="ORF">OJF2_38980</name>
</gene>
<protein>
    <submittedName>
        <fullName evidence="2">Alpha/beta hydrolase family protein</fullName>
    </submittedName>
</protein>
<keyword evidence="2" id="KW-0378">Hydrolase</keyword>
<evidence type="ECO:0000313" key="2">
    <source>
        <dbReference type="EMBL" id="QEH35347.1"/>
    </source>
</evidence>
<proteinExistence type="predicted"/>
<reference evidence="2 3" key="1">
    <citation type="submission" date="2019-08" db="EMBL/GenBank/DDBJ databases">
        <title>Deep-cultivation of Planctomycetes and their phenomic and genomic characterization uncovers novel biology.</title>
        <authorList>
            <person name="Wiegand S."/>
            <person name="Jogler M."/>
            <person name="Boedeker C."/>
            <person name="Pinto D."/>
            <person name="Vollmers J."/>
            <person name="Rivas-Marin E."/>
            <person name="Kohn T."/>
            <person name="Peeters S.H."/>
            <person name="Heuer A."/>
            <person name="Rast P."/>
            <person name="Oberbeckmann S."/>
            <person name="Bunk B."/>
            <person name="Jeske O."/>
            <person name="Meyerdierks A."/>
            <person name="Storesund J.E."/>
            <person name="Kallscheuer N."/>
            <person name="Luecker S."/>
            <person name="Lage O.M."/>
            <person name="Pohl T."/>
            <person name="Merkel B.J."/>
            <person name="Hornburger P."/>
            <person name="Mueller R.-W."/>
            <person name="Bruemmer F."/>
            <person name="Labrenz M."/>
            <person name="Spormann A.M."/>
            <person name="Op den Camp H."/>
            <person name="Overmann J."/>
            <person name="Amann R."/>
            <person name="Jetten M.S.M."/>
            <person name="Mascher T."/>
            <person name="Medema M.H."/>
            <person name="Devos D.P."/>
            <person name="Kaster A.-K."/>
            <person name="Ovreas L."/>
            <person name="Rohde M."/>
            <person name="Galperin M.Y."/>
            <person name="Jogler C."/>
        </authorList>
    </citation>
    <scope>NUCLEOTIDE SEQUENCE [LARGE SCALE GENOMIC DNA]</scope>
    <source>
        <strain evidence="2 3">OJF2</strain>
    </source>
</reference>
<evidence type="ECO:0000313" key="3">
    <source>
        <dbReference type="Proteomes" id="UP000324233"/>
    </source>
</evidence>
<dbReference type="SUPFAM" id="SSF53474">
    <property type="entry name" value="alpha/beta-Hydrolases"/>
    <property type="match status" value="2"/>
</dbReference>
<sequence precursor="true">MKLLPHRVATPLLSLLVALSWSPPVARGDDGYTPFEGEKTAWHGGFDRYDFVMDEGSLTIAPSRRPEGEGFGVKAADGRGRRCVVVVPKAPAPGNPWSWRGEYWDHEPQAEVELLRRGFHVAYIAADPGKHWDAWYDHLTRRHGLSRKPAFVGMSKGGVNAYDWAAAHPDRVSCIYADNPAIRPEAFAKLADLARHDVALVNVCGSQDFLLERHTLAIEARYHELGGRITVMIKDGPAHHPHSLQDPRPVVDLVAEYARPSSPADRPSFAGDGFAKSHYYAPDGTYVRLEREDTYATCRGPGFVECYDRYDDRTKGPWGLGGMAVIVPKAAAPGKPWVFRAAAIGPDAAVDRALLRAGFHIVIPPLLAQAGPIREQWDELYRTLVARGFSPKPVLEGAGTSAGEAYAWAVANPDKVACVYGENPALRSLMMKGSILDHLEPLAKAGVPLIHACGSLDPWLDSQTRVAERRYGELGGRMTVIVDEGKGHHPTAPRDPKAVVDLILARVDERNRQASESPSHGH</sequence>